<dbReference type="KEGG" id="ccs:CCNA_03348"/>
<dbReference type="GeneID" id="7330372"/>
<accession>A0A0H3CBC8</accession>
<reference evidence="2 3" key="1">
    <citation type="journal article" date="2010" name="J. Bacteriol.">
        <title>The genetic basis of laboratory adaptation in Caulobacter crescentus.</title>
        <authorList>
            <person name="Marks M.E."/>
            <person name="Castro-Rojas C.M."/>
            <person name="Teiling C."/>
            <person name="Du L."/>
            <person name="Kapatral V."/>
            <person name="Walunas T.L."/>
            <person name="Crosson S."/>
        </authorList>
    </citation>
    <scope>NUCLEOTIDE SEQUENCE [LARGE SCALE GENOMIC DNA]</scope>
    <source>
        <strain evidence="3">NA1000 / CB15N</strain>
    </source>
</reference>
<sequence length="318" mass="34484">MPSPPKKASSAGDGDAPSPNEATLKALAMDLREKELVLREKELELKAKSQPLAAWTNPAIVGIFIAAIGLAGNAVVARINGVLTHELEQQRGEYARVLEMIKVGDPDQAAANLRMLLDSGLYTDHSGKLDGYLKNRKSGEGAFLPTTTGEPANTSLERKLEPASQQILENASKADAPWLKFALKEVGVKEIAGPKNNPRIVEYLKSTDTSVDLNDEISWNSAYLNWVFKQAGVEGTNSLMGKTWETWGTPIKRPRPGAIVIFRRGAPGAWSRHAGFYVGPGKQPNTIVVLGGNTFDSVTTAELNADRAVAFRWPESKR</sequence>
<dbReference type="RefSeq" id="WP_010921073.1">
    <property type="nucleotide sequence ID" value="NC_011916.1"/>
</dbReference>
<keyword evidence="3" id="KW-1185">Reference proteome</keyword>
<protein>
    <recommendedName>
        <fullName evidence="4">TIGR02594 family protein</fullName>
    </recommendedName>
</protein>
<dbReference type="EMBL" id="CP001340">
    <property type="protein sequence ID" value="ACL96812.1"/>
    <property type="molecule type" value="Genomic_DNA"/>
</dbReference>
<evidence type="ECO:0008006" key="4">
    <source>
        <dbReference type="Google" id="ProtNLM"/>
    </source>
</evidence>
<dbReference type="NCBIfam" id="TIGR02594">
    <property type="entry name" value="TIGR02594 family protein"/>
    <property type="match status" value="1"/>
</dbReference>
<evidence type="ECO:0000313" key="3">
    <source>
        <dbReference type="Proteomes" id="UP000001364"/>
    </source>
</evidence>
<dbReference type="RefSeq" id="YP_002518720.1">
    <property type="nucleotide sequence ID" value="NC_011916.1"/>
</dbReference>
<dbReference type="OrthoDB" id="8219583at2"/>
<dbReference type="HOGENOM" id="CLU_873443_0_0_5"/>
<evidence type="ECO:0000313" key="2">
    <source>
        <dbReference type="EMBL" id="ACL96812.1"/>
    </source>
</evidence>
<evidence type="ECO:0000256" key="1">
    <source>
        <dbReference type="SAM" id="MobiDB-lite"/>
    </source>
</evidence>
<dbReference type="Gene3D" id="3.90.1720.10">
    <property type="entry name" value="endopeptidase domain like (from Nostoc punctiforme)"/>
    <property type="match status" value="1"/>
</dbReference>
<gene>
    <name evidence="2" type="ordered locus">CCNA_03348</name>
</gene>
<dbReference type="InterPro" id="IPR013423">
    <property type="entry name" value="CHP02594"/>
</dbReference>
<name>A0A0H3CBC8_CAUVN</name>
<dbReference type="Proteomes" id="UP000001364">
    <property type="component" value="Chromosome"/>
</dbReference>
<organism evidence="2 3">
    <name type="scientific">Caulobacter vibrioides (strain NA1000 / CB15N)</name>
    <name type="common">Caulobacter crescentus</name>
    <dbReference type="NCBI Taxonomy" id="565050"/>
    <lineage>
        <taxon>Bacteria</taxon>
        <taxon>Pseudomonadati</taxon>
        <taxon>Pseudomonadota</taxon>
        <taxon>Alphaproteobacteria</taxon>
        <taxon>Caulobacterales</taxon>
        <taxon>Caulobacteraceae</taxon>
        <taxon>Caulobacter</taxon>
    </lineage>
</organism>
<proteinExistence type="predicted"/>
<dbReference type="AlphaFoldDB" id="A0A0H3CBC8"/>
<feature type="region of interest" description="Disordered" evidence="1">
    <location>
        <begin position="1"/>
        <end position="21"/>
    </location>
</feature>